<comment type="caution">
    <text evidence="2">The sequence shown here is derived from an EMBL/GenBank/DDBJ whole genome shotgun (WGS) entry which is preliminary data.</text>
</comment>
<protein>
    <submittedName>
        <fullName evidence="2">Uncharacterized protein</fullName>
    </submittedName>
</protein>
<proteinExistence type="predicted"/>
<name>A0A4R2HWS4_9ACTN</name>
<keyword evidence="1" id="KW-0732">Signal</keyword>
<sequence length="104" mass="10977">MNRSLIRSISSAALASGIVAGTAVISAPAAHAATCTHYVGMNYSAAFAYCAAGPGITEYRAVAYCIAISGYKWVAFSPWTREGQGGVWAWCSPDRAYDSGVQYR</sequence>
<gene>
    <name evidence="2" type="ORF">EV652_101900</name>
</gene>
<evidence type="ECO:0000313" key="2">
    <source>
        <dbReference type="EMBL" id="TCO36011.1"/>
    </source>
</evidence>
<dbReference type="EMBL" id="SLWN01000001">
    <property type="protein sequence ID" value="TCO36011.1"/>
    <property type="molecule type" value="Genomic_DNA"/>
</dbReference>
<dbReference type="Proteomes" id="UP000294508">
    <property type="component" value="Unassembled WGS sequence"/>
</dbReference>
<feature type="chain" id="PRO_5020403848" evidence="1">
    <location>
        <begin position="33"/>
        <end position="104"/>
    </location>
</feature>
<accession>A0A4R2HWS4</accession>
<evidence type="ECO:0000256" key="1">
    <source>
        <dbReference type="SAM" id="SignalP"/>
    </source>
</evidence>
<dbReference type="AlphaFoldDB" id="A0A4R2HWS4"/>
<evidence type="ECO:0000313" key="3">
    <source>
        <dbReference type="Proteomes" id="UP000294508"/>
    </source>
</evidence>
<keyword evidence="3" id="KW-1185">Reference proteome</keyword>
<organism evidence="2 3">
    <name type="scientific">Kribbella steppae</name>
    <dbReference type="NCBI Taxonomy" id="2512223"/>
    <lineage>
        <taxon>Bacteria</taxon>
        <taxon>Bacillati</taxon>
        <taxon>Actinomycetota</taxon>
        <taxon>Actinomycetes</taxon>
        <taxon>Propionibacteriales</taxon>
        <taxon>Kribbellaceae</taxon>
        <taxon>Kribbella</taxon>
    </lineage>
</organism>
<dbReference type="RefSeq" id="WP_132207615.1">
    <property type="nucleotide sequence ID" value="NZ_SLWN01000001.1"/>
</dbReference>
<feature type="signal peptide" evidence="1">
    <location>
        <begin position="1"/>
        <end position="32"/>
    </location>
</feature>
<reference evidence="2 3" key="1">
    <citation type="journal article" date="2015" name="Stand. Genomic Sci.">
        <title>Genomic Encyclopedia of Bacterial and Archaeal Type Strains, Phase III: the genomes of soil and plant-associated and newly described type strains.</title>
        <authorList>
            <person name="Whitman W.B."/>
            <person name="Woyke T."/>
            <person name="Klenk H.P."/>
            <person name="Zhou Y."/>
            <person name="Lilburn T.G."/>
            <person name="Beck B.J."/>
            <person name="De Vos P."/>
            <person name="Vandamme P."/>
            <person name="Eisen J.A."/>
            <person name="Garrity G."/>
            <person name="Hugenholtz P."/>
            <person name="Kyrpides N.C."/>
        </authorList>
    </citation>
    <scope>NUCLEOTIDE SEQUENCE [LARGE SCALE GENOMIC DNA]</scope>
    <source>
        <strain evidence="2 3">VKM Ac-2572</strain>
    </source>
</reference>